<evidence type="ECO:0000313" key="1">
    <source>
        <dbReference type="EMBL" id="WAL66150.1"/>
    </source>
</evidence>
<sequence>MGGLLHDDGWVLHISGRLTRRIRADFGADADLVLEILADLDLPPSDTRNSRAVERILSAVVLMARGDLNRFDQAARLAWRDWRDVLVDGGLAYDDWPTRLDVELGPEEN</sequence>
<dbReference type="EMBL" id="CP113836">
    <property type="protein sequence ID" value="WAL66150.1"/>
    <property type="molecule type" value="Genomic_DNA"/>
</dbReference>
<evidence type="ECO:0000313" key="2">
    <source>
        <dbReference type="Proteomes" id="UP001163203"/>
    </source>
</evidence>
<gene>
    <name evidence="1" type="ORF">ORV05_35825</name>
</gene>
<organism evidence="1 2">
    <name type="scientific">Amycolatopsis cynarae</name>
    <dbReference type="NCBI Taxonomy" id="2995223"/>
    <lineage>
        <taxon>Bacteria</taxon>
        <taxon>Bacillati</taxon>
        <taxon>Actinomycetota</taxon>
        <taxon>Actinomycetes</taxon>
        <taxon>Pseudonocardiales</taxon>
        <taxon>Pseudonocardiaceae</taxon>
        <taxon>Amycolatopsis</taxon>
    </lineage>
</organism>
<accession>A0ABY7B1I8</accession>
<dbReference type="Proteomes" id="UP001163203">
    <property type="component" value="Chromosome"/>
</dbReference>
<name>A0ABY7B1I8_9PSEU</name>
<dbReference type="RefSeq" id="WP_268756290.1">
    <property type="nucleotide sequence ID" value="NZ_CP113836.1"/>
</dbReference>
<proteinExistence type="predicted"/>
<keyword evidence="2" id="KW-1185">Reference proteome</keyword>
<protein>
    <submittedName>
        <fullName evidence="1">Uncharacterized protein</fullName>
    </submittedName>
</protein>
<reference evidence="1" key="1">
    <citation type="submission" date="2022-11" db="EMBL/GenBank/DDBJ databases">
        <authorList>
            <person name="Mo P."/>
        </authorList>
    </citation>
    <scope>NUCLEOTIDE SEQUENCE</scope>
    <source>
        <strain evidence="1">HUAS 11-8</strain>
    </source>
</reference>